<comment type="similarity">
    <text evidence="2">Belongs to the bacterial ribosomal protein bL9 family.</text>
</comment>
<feature type="domain" description="Large ribosomal subunit protein bL9m N-terminal" evidence="12">
    <location>
        <begin position="20"/>
        <end position="52"/>
    </location>
</feature>
<evidence type="ECO:0000259" key="12">
    <source>
        <dbReference type="Pfam" id="PF25131"/>
    </source>
</evidence>
<protein>
    <recommendedName>
        <fullName evidence="7">Large ribosomal subunit protein bL9m</fullName>
    </recommendedName>
    <alternativeName>
        <fullName evidence="8">39S ribosomal protein L9, mitochondrial</fullName>
    </alternativeName>
</protein>
<name>A0A3Q3WYE8_MOLML</name>
<dbReference type="Ensembl" id="ENSMMOT00000023950.1">
    <property type="protein sequence ID" value="ENSMMOP00000023558.1"/>
    <property type="gene ID" value="ENSMMOG00000017931.1"/>
</dbReference>
<keyword evidence="14" id="KW-1185">Reference proteome</keyword>
<dbReference type="Pfam" id="PF25131">
    <property type="entry name" value="bL9m_N"/>
    <property type="match status" value="1"/>
</dbReference>
<comment type="subcellular location">
    <subcellularLocation>
        <location evidence="1">Mitochondrion</location>
    </subcellularLocation>
</comment>
<keyword evidence="4" id="KW-0689">Ribosomal protein</keyword>
<evidence type="ECO:0000256" key="8">
    <source>
        <dbReference type="ARBA" id="ARBA00035381"/>
    </source>
</evidence>
<dbReference type="STRING" id="94237.ENSMMOP00000023558"/>
<feature type="compositionally biased region" description="Low complexity" evidence="9">
    <location>
        <begin position="253"/>
        <end position="279"/>
    </location>
</feature>
<feature type="domain" description="Large ribosomal subunit protein bL9m C-terminal" evidence="11">
    <location>
        <begin position="121"/>
        <end position="206"/>
    </location>
</feature>
<feature type="compositionally biased region" description="Polar residues" evidence="9">
    <location>
        <begin position="217"/>
        <end position="230"/>
    </location>
</feature>
<dbReference type="AlphaFoldDB" id="A0A3Q3WYE8"/>
<organism evidence="13 14">
    <name type="scientific">Mola mola</name>
    <name type="common">Ocean sunfish</name>
    <name type="synonym">Tetraodon mola</name>
    <dbReference type="NCBI Taxonomy" id="94237"/>
    <lineage>
        <taxon>Eukaryota</taxon>
        <taxon>Metazoa</taxon>
        <taxon>Chordata</taxon>
        <taxon>Craniata</taxon>
        <taxon>Vertebrata</taxon>
        <taxon>Euteleostomi</taxon>
        <taxon>Actinopterygii</taxon>
        <taxon>Neopterygii</taxon>
        <taxon>Teleostei</taxon>
        <taxon>Neoteleostei</taxon>
        <taxon>Acanthomorphata</taxon>
        <taxon>Eupercaria</taxon>
        <taxon>Tetraodontiformes</taxon>
        <taxon>Molidae</taxon>
        <taxon>Mola</taxon>
    </lineage>
</organism>
<evidence type="ECO:0000313" key="14">
    <source>
        <dbReference type="Proteomes" id="UP000261620"/>
    </source>
</evidence>
<dbReference type="InterPro" id="IPR056864">
    <property type="entry name" value="MRP-L9_N"/>
</dbReference>
<evidence type="ECO:0000256" key="6">
    <source>
        <dbReference type="ARBA" id="ARBA00023274"/>
    </source>
</evidence>
<dbReference type="InterPro" id="IPR020070">
    <property type="entry name" value="Ribosomal_bL9_N"/>
</dbReference>
<feature type="region of interest" description="Disordered" evidence="9">
    <location>
        <begin position="217"/>
        <end position="288"/>
    </location>
</feature>
<keyword evidence="3" id="KW-0809">Transit peptide</keyword>
<dbReference type="InterPro" id="IPR009027">
    <property type="entry name" value="Ribosomal_bL9/RNase_H1_N"/>
</dbReference>
<dbReference type="OMA" id="KWDIVSV"/>
<sequence length="288" mass="32457">MKFLCYDRKSKCLMCPQNTVMVERWWQVPLSKVGSPPRLHPRRHRIYKLVEDTKHASQEKMELILTQTVPKLGGRGDTVFVKKSVGRNKLLLQGLAVYPSPENKQTFAEELRLLREGKPEERVQTRTGQLTVEFLKRSKLKINKMPSDEFQLTQEVVCRQFRKRLGVVVPLHALNFPFEPVKDLGDYWCEVTVNGMDKVRVPVLLVPYEDLSTQYQKQSKNQQRAGTSISEPAALEDSAVKAVSEAEVDKDSLSQASEALASAAEETAASTQTSEIATAPPSDSSKKD</sequence>
<dbReference type="Pfam" id="PF22078">
    <property type="entry name" value="Ribosomal_bL9m_C"/>
    <property type="match status" value="1"/>
</dbReference>
<evidence type="ECO:0000259" key="11">
    <source>
        <dbReference type="Pfam" id="PF22078"/>
    </source>
</evidence>
<evidence type="ECO:0000256" key="2">
    <source>
        <dbReference type="ARBA" id="ARBA00010605"/>
    </source>
</evidence>
<evidence type="ECO:0000256" key="4">
    <source>
        <dbReference type="ARBA" id="ARBA00022980"/>
    </source>
</evidence>
<evidence type="ECO:0000256" key="5">
    <source>
        <dbReference type="ARBA" id="ARBA00023128"/>
    </source>
</evidence>
<dbReference type="Gene3D" id="3.40.5.10">
    <property type="entry name" value="Ribosomal protein L9, N-terminal domain"/>
    <property type="match status" value="1"/>
</dbReference>
<dbReference type="PANTHER" id="PTHR21368">
    <property type="entry name" value="50S RIBOSOMAL PROTEIN L9"/>
    <property type="match status" value="1"/>
</dbReference>
<dbReference type="GO" id="GO:1990904">
    <property type="term" value="C:ribonucleoprotein complex"/>
    <property type="evidence" value="ECO:0007669"/>
    <property type="project" value="UniProtKB-KW"/>
</dbReference>
<dbReference type="Pfam" id="PF01281">
    <property type="entry name" value="Ribosomal_L9_N"/>
    <property type="match status" value="1"/>
</dbReference>
<dbReference type="InterPro" id="IPR054302">
    <property type="entry name" value="Ribosomal_bL9m_C"/>
</dbReference>
<dbReference type="InterPro" id="IPR036935">
    <property type="entry name" value="Ribosomal_bL9_N_sf"/>
</dbReference>
<dbReference type="SUPFAM" id="SSF55658">
    <property type="entry name" value="L9 N-domain-like"/>
    <property type="match status" value="1"/>
</dbReference>
<proteinExistence type="inferred from homology"/>
<evidence type="ECO:0000313" key="13">
    <source>
        <dbReference type="Ensembl" id="ENSMMOP00000023558.1"/>
    </source>
</evidence>
<evidence type="ECO:0000259" key="10">
    <source>
        <dbReference type="Pfam" id="PF01281"/>
    </source>
</evidence>
<dbReference type="GO" id="GO:0005840">
    <property type="term" value="C:ribosome"/>
    <property type="evidence" value="ECO:0007669"/>
    <property type="project" value="UniProtKB-KW"/>
</dbReference>
<dbReference type="FunFam" id="3.40.5.10:FF:000005">
    <property type="entry name" value="39S ribosomal protein L9, mitochondrial"/>
    <property type="match status" value="1"/>
</dbReference>
<keyword evidence="6" id="KW-0687">Ribonucleoprotein</keyword>
<feature type="domain" description="Ribosomal protein L9" evidence="10">
    <location>
        <begin position="61"/>
        <end position="106"/>
    </location>
</feature>
<dbReference type="GO" id="GO:0006412">
    <property type="term" value="P:translation"/>
    <property type="evidence" value="ECO:0007669"/>
    <property type="project" value="InterPro"/>
</dbReference>
<evidence type="ECO:0000256" key="3">
    <source>
        <dbReference type="ARBA" id="ARBA00022946"/>
    </source>
</evidence>
<keyword evidence="5" id="KW-0496">Mitochondrion</keyword>
<dbReference type="GO" id="GO:0005739">
    <property type="term" value="C:mitochondrion"/>
    <property type="evidence" value="ECO:0007669"/>
    <property type="project" value="UniProtKB-SubCell"/>
</dbReference>
<reference evidence="13" key="1">
    <citation type="submission" date="2025-08" db="UniProtKB">
        <authorList>
            <consortium name="Ensembl"/>
        </authorList>
    </citation>
    <scope>IDENTIFICATION</scope>
</reference>
<accession>A0A3Q3WYE8</accession>
<dbReference type="GO" id="GO:0003735">
    <property type="term" value="F:structural constituent of ribosome"/>
    <property type="evidence" value="ECO:0007669"/>
    <property type="project" value="InterPro"/>
</dbReference>
<evidence type="ECO:0000256" key="1">
    <source>
        <dbReference type="ARBA" id="ARBA00004173"/>
    </source>
</evidence>
<dbReference type="Proteomes" id="UP000261620">
    <property type="component" value="Unplaced"/>
</dbReference>
<dbReference type="InterPro" id="IPR000244">
    <property type="entry name" value="Ribosomal_bL9"/>
</dbReference>
<evidence type="ECO:0000256" key="7">
    <source>
        <dbReference type="ARBA" id="ARBA00035194"/>
    </source>
</evidence>
<reference evidence="13" key="2">
    <citation type="submission" date="2025-09" db="UniProtKB">
        <authorList>
            <consortium name="Ensembl"/>
        </authorList>
    </citation>
    <scope>IDENTIFICATION</scope>
</reference>
<evidence type="ECO:0000256" key="9">
    <source>
        <dbReference type="SAM" id="MobiDB-lite"/>
    </source>
</evidence>